<reference evidence="3" key="1">
    <citation type="journal article" date="2019" name="Int. J. Syst. Evol. Microbiol.">
        <title>The Global Catalogue of Microorganisms (GCM) 10K type strain sequencing project: providing services to taxonomists for standard genome sequencing and annotation.</title>
        <authorList>
            <consortium name="The Broad Institute Genomics Platform"/>
            <consortium name="The Broad Institute Genome Sequencing Center for Infectious Disease"/>
            <person name="Wu L."/>
            <person name="Ma J."/>
        </authorList>
    </citation>
    <scope>NUCLEOTIDE SEQUENCE [LARGE SCALE GENOMIC DNA]</scope>
    <source>
        <strain evidence="3">JCM 17563</strain>
    </source>
</reference>
<comment type="caution">
    <text evidence="2">The sequence shown here is derived from an EMBL/GenBank/DDBJ whole genome shotgun (WGS) entry which is preliminary data.</text>
</comment>
<feature type="chain" id="PRO_5045985889" evidence="1">
    <location>
        <begin position="22"/>
        <end position="251"/>
    </location>
</feature>
<protein>
    <submittedName>
        <fullName evidence="2">Uncharacterized protein</fullName>
    </submittedName>
</protein>
<dbReference type="Proteomes" id="UP001500235">
    <property type="component" value="Unassembled WGS sequence"/>
</dbReference>
<dbReference type="NCBIfam" id="TIGR02001">
    <property type="entry name" value="gcw_chp"/>
    <property type="match status" value="1"/>
</dbReference>
<gene>
    <name evidence="2" type="ORF">GCM10022280_22330</name>
</gene>
<dbReference type="Pfam" id="PF09694">
    <property type="entry name" value="Gcw_chp"/>
    <property type="match status" value="1"/>
</dbReference>
<keyword evidence="1" id="KW-0732">Signal</keyword>
<evidence type="ECO:0000313" key="3">
    <source>
        <dbReference type="Proteomes" id="UP001500235"/>
    </source>
</evidence>
<proteinExistence type="predicted"/>
<evidence type="ECO:0000256" key="1">
    <source>
        <dbReference type="SAM" id="SignalP"/>
    </source>
</evidence>
<name>A0ABP7T5A1_9SPHN</name>
<dbReference type="InterPro" id="IPR010239">
    <property type="entry name" value="CHP02001"/>
</dbReference>
<feature type="signal peptide" evidence="1">
    <location>
        <begin position="1"/>
        <end position="21"/>
    </location>
</feature>
<dbReference type="RefSeq" id="WP_344707465.1">
    <property type="nucleotide sequence ID" value="NZ_BAABBQ010000001.1"/>
</dbReference>
<accession>A0ABP7T5A1</accession>
<dbReference type="EMBL" id="BAABBQ010000001">
    <property type="protein sequence ID" value="GAA4021301.1"/>
    <property type="molecule type" value="Genomic_DNA"/>
</dbReference>
<keyword evidence="3" id="KW-1185">Reference proteome</keyword>
<sequence length="251" mass="25720">MRVFDHLTTAAILAAAFPLRAAAQTPGEPTKPPLSVTGGTSLVSQYRFRGISLSDEKAAVQGTINLTHRSGAYAGAWASSLDGFGELGGSNLELDLYGGYKLPVGKATLDAGLLYYAYPGSKGGTFEFFEPYANVSFPVGPATTKVGAAFAPAQKAIGGNSNLYLFNDTSLPIAGTPVSLTGHVGWSKGDTTLTPGGSYLDWSLGAAASWRNLTAGIAYVDTDIGAADARRAGATKTIVDGAVVLSLGASF</sequence>
<evidence type="ECO:0000313" key="2">
    <source>
        <dbReference type="EMBL" id="GAA4021301.1"/>
    </source>
</evidence>
<organism evidence="2 3">
    <name type="scientific">Sphingomonas swuensis</name>
    <dbReference type="NCBI Taxonomy" id="977800"/>
    <lineage>
        <taxon>Bacteria</taxon>
        <taxon>Pseudomonadati</taxon>
        <taxon>Pseudomonadota</taxon>
        <taxon>Alphaproteobacteria</taxon>
        <taxon>Sphingomonadales</taxon>
        <taxon>Sphingomonadaceae</taxon>
        <taxon>Sphingomonas</taxon>
    </lineage>
</organism>